<feature type="region of interest" description="Disordered" evidence="10">
    <location>
        <begin position="178"/>
        <end position="208"/>
    </location>
</feature>
<feature type="compositionally biased region" description="Low complexity" evidence="10">
    <location>
        <begin position="423"/>
        <end position="437"/>
    </location>
</feature>
<feature type="compositionally biased region" description="Pro residues" evidence="10">
    <location>
        <begin position="442"/>
        <end position="456"/>
    </location>
</feature>
<name>A0ABQ0KW47_MYCCL</name>
<feature type="compositionally biased region" description="Low complexity" evidence="10">
    <location>
        <begin position="183"/>
        <end position="208"/>
    </location>
</feature>
<dbReference type="Pfam" id="PF00076">
    <property type="entry name" value="RRM_1"/>
    <property type="match status" value="1"/>
</dbReference>
<comment type="subcellular location">
    <subcellularLocation>
        <location evidence="1">Golgi apparatus membrane</location>
        <topology evidence="1">Peripheral membrane protein</topology>
    </subcellularLocation>
</comment>
<reference evidence="12" key="1">
    <citation type="submission" date="2014-09" db="EMBL/GenBank/DDBJ databases">
        <title>Genome sequence of the luminous mushroom Mycena chlorophos for searching fungal bioluminescence genes.</title>
        <authorList>
            <person name="Tanaka Y."/>
            <person name="Kasuga D."/>
            <person name="Oba Y."/>
            <person name="Hase S."/>
            <person name="Sato K."/>
            <person name="Oba Y."/>
            <person name="Sakakibara Y."/>
        </authorList>
    </citation>
    <scope>NUCLEOTIDE SEQUENCE</scope>
</reference>
<feature type="compositionally biased region" description="Low complexity" evidence="10">
    <location>
        <begin position="356"/>
        <end position="377"/>
    </location>
</feature>
<keyword evidence="5" id="KW-0653">Protein transport</keyword>
<dbReference type="Proteomes" id="UP000815677">
    <property type="component" value="Unassembled WGS sequence"/>
</dbReference>
<evidence type="ECO:0000256" key="2">
    <source>
        <dbReference type="ARBA" id="ARBA00009936"/>
    </source>
</evidence>
<feature type="region of interest" description="Disordered" evidence="10">
    <location>
        <begin position="30"/>
        <end position="56"/>
    </location>
</feature>
<keyword evidence="4" id="KW-0813">Transport</keyword>
<evidence type="ECO:0000256" key="7">
    <source>
        <dbReference type="ARBA" id="ARBA00023136"/>
    </source>
</evidence>
<dbReference type="PROSITE" id="PS50102">
    <property type="entry name" value="RRM"/>
    <property type="match status" value="1"/>
</dbReference>
<organism evidence="12 13">
    <name type="scientific">Mycena chlorophos</name>
    <name type="common">Agaric fungus</name>
    <name type="synonym">Agaricus chlorophos</name>
    <dbReference type="NCBI Taxonomy" id="658473"/>
    <lineage>
        <taxon>Eukaryota</taxon>
        <taxon>Fungi</taxon>
        <taxon>Dikarya</taxon>
        <taxon>Basidiomycota</taxon>
        <taxon>Agaricomycotina</taxon>
        <taxon>Agaricomycetes</taxon>
        <taxon>Agaricomycetidae</taxon>
        <taxon>Agaricales</taxon>
        <taxon>Marasmiineae</taxon>
        <taxon>Mycenaceae</taxon>
        <taxon>Mycena</taxon>
    </lineage>
</organism>
<dbReference type="Gene3D" id="3.30.70.330">
    <property type="match status" value="2"/>
</dbReference>
<feature type="region of interest" description="Disordered" evidence="10">
    <location>
        <begin position="777"/>
        <end position="830"/>
    </location>
</feature>
<dbReference type="PANTHER" id="PTHR13302:SF8">
    <property type="entry name" value="CONSERVED OLIGOMERIC GOLGI COMPLEX SUBUNIT 3"/>
    <property type="match status" value="1"/>
</dbReference>
<sequence length="1570" mass="170046">MNPLSPAVHLTIPESTSGLSVSSISQYEWHSAQNSPAKAELSSDEAEDNGETPQIRDSIIFSPSSDSLFGRDANIGVATRTQDSIISSDPDSGADADDTEEQKPNVYINGLPPHFTEDQLLAIVSNFGEIVSVRTFTRGGPVASGYGFVLFKTMAAAEKCIVTLRRSNLHPRLSKVQRPFPIAPSSSGSSLPSSISSSSVSSQGQAGSPVLSFRERMARLEDKKSTNVYIEGLPLSCDKHTLLSLAHPHVIMSSRFMKSKIPNSQTMIAFMRMDTRAAAEAVITSLNGRTVRGWDGAESKVLLRIADTLDQRELRRTEAATRDGNGDESADRLSIAGATLLSYRGKEFAAAALSHSESSGSDASSGGLATGSASFGSRMSEDGSFGESVQTKQPSAILAYPQPPSPPPTRVVAKTATAEQSATTRTTVPLKTHVTTTQSMHAPPPPPQRQAPPHIPRPSSVPQQPVSVPAFPTGYPPHLFAPTGYTVDPQTQAAMQLQMQVQLQLLQMHPLQVQQLAAAAIANGLGIANSTAGVDPLYAPYAHPAPTPAAIVQQQQQAEMQRRASWRAQSQIPAAQAPAHATTGGVRRSFSAAATSGGVPLSFGHGVDCVPGSTNGCSSDDNDGPCCASQQTGYSMHARSNTAPGAAAGQDENRAMAPATKNDIKAFNMAATAAKPVPANAPNNNNQPRYFSANLRNNSTPNAGPASTTLLPSPTTSISALGMAAAARQQQRRAPTMQPARAVVLNMEDWEAKAPLNDREIASVGTLRVACERIPLPSKFDEDDGAGPSSRPSTPVGSRLRVHASTPSGNSRPASPMPGNRPINAQQHALHPKQPVQTAQQLYDWFALIDRSVAHSQEAHFRAHVASVSEHLDTCDALVARVDEVGAEVDGMLEGWQGVEEGGRSLKDACERLLEERDQLLSLTAEIGERLEYFQELSTATQMLNHPGDSLVLQPEFLYMVERVDICIEYLKAHRHFRESELYLLRFQQCLTRAMTLIRMYFVAALKTLSADVTKRMNEKDVSHTAQTHLLYTRFRSITARLAPLLGDLERRAASHPAELSALLSECHSAYLSTRKSLLVGRLVQEIRGLDPERTELVELTRAGCSYLKQLCTDEWALYQEFFSTGEDALYQYLETLCDYLYDDLRPRILREPRLTTLCEVCTVLQALMVLDSAGAEVEDPSDDDDDASSEMDNNKLKSRPLHIAHLLSMVLQDAQTRLFFKAQAVIQSDIRYYVPKPEDGDLAWPESIMLPGGGGAPLDRQDTWYPTVQKTVWVLEQLRDFVNPAIFEDIAQEAVTLCRQSLVLGADMIKQQPANKTPKENKPTVPPLPPVLSGRLDGDLFLVRHLLILKEITHNLDLRMGHGDGDGDNPEDPDRYLYGVGDTLASMLSRTTALINSNIPGALFATLGMPRADEGIRDAKHGIDHDLKRVCEEVINACSAAMCEPLRSWLEHVDMYNALRASGSAATPEALAQPAAEALDREFRNACANELTAGAARMRIYLGADGSGDVLLAHVRERAADTYARFREAVSAMYPGGMRDVVMDATQVRTLLDRACAEGGVIQIKGQLP</sequence>
<evidence type="ECO:0000256" key="10">
    <source>
        <dbReference type="SAM" id="MobiDB-lite"/>
    </source>
</evidence>
<dbReference type="InterPro" id="IPR035979">
    <property type="entry name" value="RBD_domain_sf"/>
</dbReference>
<dbReference type="Pfam" id="PF04136">
    <property type="entry name" value="COG3_N"/>
    <property type="match status" value="1"/>
</dbReference>
<keyword evidence="9" id="KW-0694">RNA-binding</keyword>
<evidence type="ECO:0000256" key="5">
    <source>
        <dbReference type="ARBA" id="ARBA00022927"/>
    </source>
</evidence>
<dbReference type="PANTHER" id="PTHR13302">
    <property type="entry name" value="CONSERVED OLIGOMERIC GOLGI COMPLEX COMPONENT 3"/>
    <property type="match status" value="1"/>
</dbReference>
<evidence type="ECO:0000256" key="9">
    <source>
        <dbReference type="PROSITE-ProRule" id="PRU00176"/>
    </source>
</evidence>
<comment type="similarity">
    <text evidence="2">Belongs to the COG3 family.</text>
</comment>
<dbReference type="InterPro" id="IPR012677">
    <property type="entry name" value="Nucleotide-bd_a/b_plait_sf"/>
</dbReference>
<dbReference type="InterPro" id="IPR000504">
    <property type="entry name" value="RRM_dom"/>
</dbReference>
<evidence type="ECO:0000313" key="13">
    <source>
        <dbReference type="Proteomes" id="UP000815677"/>
    </source>
</evidence>
<feature type="compositionally biased region" description="Low complexity" evidence="10">
    <location>
        <begin position="457"/>
        <end position="467"/>
    </location>
</feature>
<dbReference type="InterPro" id="IPR048320">
    <property type="entry name" value="COG3_N"/>
</dbReference>
<evidence type="ECO:0000256" key="8">
    <source>
        <dbReference type="ARBA" id="ARBA00031339"/>
    </source>
</evidence>
<dbReference type="SMART" id="SM00360">
    <property type="entry name" value="RRM"/>
    <property type="match status" value="2"/>
</dbReference>
<evidence type="ECO:0000256" key="1">
    <source>
        <dbReference type="ARBA" id="ARBA00004395"/>
    </source>
</evidence>
<protein>
    <recommendedName>
        <fullName evidence="3">Conserved oligomeric Golgi complex subunit 3</fullName>
    </recommendedName>
    <alternativeName>
        <fullName evidence="8">Component of oligomeric Golgi complex 3</fullName>
    </alternativeName>
</protein>
<dbReference type="SUPFAM" id="SSF54928">
    <property type="entry name" value="RNA-binding domain, RBD"/>
    <property type="match status" value="1"/>
</dbReference>
<keyword evidence="13" id="KW-1185">Reference proteome</keyword>
<dbReference type="EMBL" id="DF838274">
    <property type="protein sequence ID" value="GAT42780.1"/>
    <property type="molecule type" value="Genomic_DNA"/>
</dbReference>
<proteinExistence type="inferred from homology"/>
<dbReference type="InterPro" id="IPR007265">
    <property type="entry name" value="COG_su3"/>
</dbReference>
<evidence type="ECO:0000313" key="12">
    <source>
        <dbReference type="EMBL" id="GAT42780.1"/>
    </source>
</evidence>
<feature type="region of interest" description="Disordered" evidence="10">
    <location>
        <begin position="80"/>
        <end position="100"/>
    </location>
</feature>
<evidence type="ECO:0000256" key="3">
    <source>
        <dbReference type="ARBA" id="ARBA00020976"/>
    </source>
</evidence>
<dbReference type="Pfam" id="PF20671">
    <property type="entry name" value="COG3_C"/>
    <property type="match status" value="1"/>
</dbReference>
<dbReference type="InterPro" id="IPR048685">
    <property type="entry name" value="COG3_C"/>
</dbReference>
<feature type="domain" description="RRM" evidence="11">
    <location>
        <begin position="104"/>
        <end position="181"/>
    </location>
</feature>
<accession>A0ABQ0KW47</accession>
<evidence type="ECO:0000259" key="11">
    <source>
        <dbReference type="PROSITE" id="PS50102"/>
    </source>
</evidence>
<keyword evidence="6" id="KW-0333">Golgi apparatus</keyword>
<evidence type="ECO:0000256" key="4">
    <source>
        <dbReference type="ARBA" id="ARBA00022448"/>
    </source>
</evidence>
<feature type="region of interest" description="Disordered" evidence="10">
    <location>
        <begin position="356"/>
        <end position="467"/>
    </location>
</feature>
<keyword evidence="7" id="KW-0472">Membrane</keyword>
<evidence type="ECO:0000256" key="6">
    <source>
        <dbReference type="ARBA" id="ARBA00023034"/>
    </source>
</evidence>
<gene>
    <name evidence="12" type="ORF">MCHLO_00481</name>
</gene>